<protein>
    <submittedName>
        <fullName evidence="1">Uncharacterized protein</fullName>
    </submittedName>
</protein>
<evidence type="ECO:0000313" key="1">
    <source>
        <dbReference type="EMBL" id="KKS47226.1"/>
    </source>
</evidence>
<dbReference type="EMBL" id="LCDG01000010">
    <property type="protein sequence ID" value="KKS47226.1"/>
    <property type="molecule type" value="Genomic_DNA"/>
</dbReference>
<proteinExistence type="predicted"/>
<accession>A0A0G1BLS9</accession>
<name>A0A0G1BLS9_9BACT</name>
<gene>
    <name evidence="1" type="ORF">UV12_C0010G0043</name>
</gene>
<sequence>MEKLRCLVFVLDELTAGVEHWDRVASFVIKRGGKQLSEFYQPALLLLIPKISPQKRNEVVKYFCTFGKLSLVSFITEKELLRYPSNKELLLIAKYHRRHRTTVDSDVWKEIVNLAKSSVCYRAELSAINKMTVELVTLEKNDVSD</sequence>
<comment type="caution">
    <text evidence="1">The sequence shown here is derived from an EMBL/GenBank/DDBJ whole genome shotgun (WGS) entry which is preliminary data.</text>
</comment>
<dbReference type="Proteomes" id="UP000034704">
    <property type="component" value="Unassembled WGS sequence"/>
</dbReference>
<evidence type="ECO:0000313" key="2">
    <source>
        <dbReference type="Proteomes" id="UP000034704"/>
    </source>
</evidence>
<dbReference type="AlphaFoldDB" id="A0A0G1BLS9"/>
<organism evidence="1 2">
    <name type="scientific">Candidatus Nomurabacteria bacterium GW2011_GWC2_42_20</name>
    <dbReference type="NCBI Taxonomy" id="1618756"/>
    <lineage>
        <taxon>Bacteria</taxon>
        <taxon>Candidatus Nomuraibacteriota</taxon>
    </lineage>
</organism>
<reference evidence="1 2" key="1">
    <citation type="journal article" date="2015" name="Nature">
        <title>rRNA introns, odd ribosomes, and small enigmatic genomes across a large radiation of phyla.</title>
        <authorList>
            <person name="Brown C.T."/>
            <person name="Hug L.A."/>
            <person name="Thomas B.C."/>
            <person name="Sharon I."/>
            <person name="Castelle C.J."/>
            <person name="Singh A."/>
            <person name="Wilkins M.J."/>
            <person name="Williams K.H."/>
            <person name="Banfield J.F."/>
        </authorList>
    </citation>
    <scope>NUCLEOTIDE SEQUENCE [LARGE SCALE GENOMIC DNA]</scope>
</reference>
<dbReference type="STRING" id="1618756.UV12_C0010G0043"/>